<organism evidence="3 4">
    <name type="scientific">Platanthera zijinensis</name>
    <dbReference type="NCBI Taxonomy" id="2320716"/>
    <lineage>
        <taxon>Eukaryota</taxon>
        <taxon>Viridiplantae</taxon>
        <taxon>Streptophyta</taxon>
        <taxon>Embryophyta</taxon>
        <taxon>Tracheophyta</taxon>
        <taxon>Spermatophyta</taxon>
        <taxon>Magnoliopsida</taxon>
        <taxon>Liliopsida</taxon>
        <taxon>Asparagales</taxon>
        <taxon>Orchidaceae</taxon>
        <taxon>Orchidoideae</taxon>
        <taxon>Orchideae</taxon>
        <taxon>Orchidinae</taxon>
        <taxon>Platanthera</taxon>
    </lineage>
</organism>
<evidence type="ECO:0000313" key="3">
    <source>
        <dbReference type="EMBL" id="KAK8935364.1"/>
    </source>
</evidence>
<evidence type="ECO:0000256" key="2">
    <source>
        <dbReference type="ARBA" id="ARBA00022705"/>
    </source>
</evidence>
<gene>
    <name evidence="3" type="ORF">KSP39_PZI013120</name>
</gene>
<dbReference type="PANTHER" id="PTHR13395:SF6">
    <property type="entry name" value="SISTER CHROMATID COHESION PROTEIN DCC1"/>
    <property type="match status" value="1"/>
</dbReference>
<accession>A0AAP0BBR6</accession>
<keyword evidence="4" id="KW-1185">Reference proteome</keyword>
<name>A0AAP0BBR6_9ASPA</name>
<dbReference type="EMBL" id="JBBWWQ010000011">
    <property type="protein sequence ID" value="KAK8935364.1"/>
    <property type="molecule type" value="Genomic_DNA"/>
</dbReference>
<evidence type="ECO:0000256" key="1">
    <source>
        <dbReference type="ARBA" id="ARBA00007017"/>
    </source>
</evidence>
<proteinExistence type="inferred from homology"/>
<dbReference type="PANTHER" id="PTHR13395">
    <property type="entry name" value="SISTER CHROMATID COHESION PROTEIN DCC1-RELATED"/>
    <property type="match status" value="1"/>
</dbReference>
<dbReference type="GO" id="GO:0034088">
    <property type="term" value="P:maintenance of mitotic sister chromatid cohesion"/>
    <property type="evidence" value="ECO:0007669"/>
    <property type="project" value="TreeGrafter"/>
</dbReference>
<dbReference type="InterPro" id="IPR019128">
    <property type="entry name" value="Dcc1"/>
</dbReference>
<comment type="similarity">
    <text evidence="1">Belongs to the DCC1 family.</text>
</comment>
<dbReference type="Proteomes" id="UP001418222">
    <property type="component" value="Unassembled WGS sequence"/>
</dbReference>
<dbReference type="AlphaFoldDB" id="A0AAP0BBR6"/>
<dbReference type="Pfam" id="PF09724">
    <property type="entry name" value="Dcc1"/>
    <property type="match status" value="1"/>
</dbReference>
<dbReference type="GO" id="GO:0000775">
    <property type="term" value="C:chromosome, centromeric region"/>
    <property type="evidence" value="ECO:0007669"/>
    <property type="project" value="TreeGrafter"/>
</dbReference>
<dbReference type="GO" id="GO:0031390">
    <property type="term" value="C:Ctf18 RFC-like complex"/>
    <property type="evidence" value="ECO:0007669"/>
    <property type="project" value="InterPro"/>
</dbReference>
<dbReference type="GO" id="GO:0006260">
    <property type="term" value="P:DNA replication"/>
    <property type="evidence" value="ECO:0007669"/>
    <property type="project" value="UniProtKB-KW"/>
</dbReference>
<dbReference type="GO" id="GO:0000785">
    <property type="term" value="C:chromatin"/>
    <property type="evidence" value="ECO:0007669"/>
    <property type="project" value="TreeGrafter"/>
</dbReference>
<evidence type="ECO:0000313" key="4">
    <source>
        <dbReference type="Proteomes" id="UP001418222"/>
    </source>
</evidence>
<keyword evidence="2" id="KW-0235">DNA replication</keyword>
<sequence length="123" mass="13675">MIRGEPDEGAVLCTRSSTYSMKFVGTSNSVFLIRPGDSSSSSVTASILTVPTGNIELILAAKKLDKLKKHLKETPSNPEEDFDSISTQKRRLFRCEDLVETIQASEEEVRGALNSLSRKWRNQ</sequence>
<protein>
    <submittedName>
        <fullName evidence="3">Uncharacterized protein</fullName>
    </submittedName>
</protein>
<comment type="caution">
    <text evidence="3">The sequence shown here is derived from an EMBL/GenBank/DDBJ whole genome shotgun (WGS) entry which is preliminary data.</text>
</comment>
<reference evidence="3 4" key="1">
    <citation type="journal article" date="2022" name="Nat. Plants">
        <title>Genomes of leafy and leafless Platanthera orchids illuminate the evolution of mycoheterotrophy.</title>
        <authorList>
            <person name="Li M.H."/>
            <person name="Liu K.W."/>
            <person name="Li Z."/>
            <person name="Lu H.C."/>
            <person name="Ye Q.L."/>
            <person name="Zhang D."/>
            <person name="Wang J.Y."/>
            <person name="Li Y.F."/>
            <person name="Zhong Z.M."/>
            <person name="Liu X."/>
            <person name="Yu X."/>
            <person name="Liu D.K."/>
            <person name="Tu X.D."/>
            <person name="Liu B."/>
            <person name="Hao Y."/>
            <person name="Liao X.Y."/>
            <person name="Jiang Y.T."/>
            <person name="Sun W.H."/>
            <person name="Chen J."/>
            <person name="Chen Y.Q."/>
            <person name="Ai Y."/>
            <person name="Zhai J.W."/>
            <person name="Wu S.S."/>
            <person name="Zhou Z."/>
            <person name="Hsiao Y.Y."/>
            <person name="Wu W.L."/>
            <person name="Chen Y.Y."/>
            <person name="Lin Y.F."/>
            <person name="Hsu J.L."/>
            <person name="Li C.Y."/>
            <person name="Wang Z.W."/>
            <person name="Zhao X."/>
            <person name="Zhong W.Y."/>
            <person name="Ma X.K."/>
            <person name="Ma L."/>
            <person name="Huang J."/>
            <person name="Chen G.Z."/>
            <person name="Huang M.Z."/>
            <person name="Huang L."/>
            <person name="Peng D.H."/>
            <person name="Luo Y.B."/>
            <person name="Zou S.Q."/>
            <person name="Chen S.P."/>
            <person name="Lan S."/>
            <person name="Tsai W.C."/>
            <person name="Van de Peer Y."/>
            <person name="Liu Z.J."/>
        </authorList>
    </citation>
    <scope>NUCLEOTIDE SEQUENCE [LARGE SCALE GENOMIC DNA]</scope>
    <source>
        <strain evidence="3">Lor287</strain>
    </source>
</reference>